<dbReference type="Gene3D" id="3.40.50.620">
    <property type="entry name" value="HUPs"/>
    <property type="match status" value="1"/>
</dbReference>
<evidence type="ECO:0000256" key="4">
    <source>
        <dbReference type="ARBA" id="ARBA00022630"/>
    </source>
</evidence>
<keyword evidence="5 8" id="KW-0274">FAD</keyword>
<dbReference type="SUPFAM" id="SSF52467">
    <property type="entry name" value="DHS-like NAD/FAD-binding domain"/>
    <property type="match status" value="1"/>
</dbReference>
<feature type="binding site" evidence="8">
    <location>
        <begin position="238"/>
        <end position="239"/>
    </location>
    <ligand>
        <name>FAD</name>
        <dbReference type="ChEBI" id="CHEBI:57692"/>
    </ligand>
</feature>
<evidence type="ECO:0000256" key="5">
    <source>
        <dbReference type="ARBA" id="ARBA00022827"/>
    </source>
</evidence>
<dbReference type="InterPro" id="IPR014730">
    <property type="entry name" value="ETF_a/b_N"/>
</dbReference>
<dbReference type="Proteomes" id="UP000266615">
    <property type="component" value="Unassembled WGS sequence"/>
</dbReference>
<organism evidence="10 11">
    <name type="scientific">Nesterenkonia natronophila</name>
    <dbReference type="NCBI Taxonomy" id="2174932"/>
    <lineage>
        <taxon>Bacteria</taxon>
        <taxon>Bacillati</taxon>
        <taxon>Actinomycetota</taxon>
        <taxon>Actinomycetes</taxon>
        <taxon>Micrococcales</taxon>
        <taxon>Micrococcaceae</taxon>
        <taxon>Nesterenkonia</taxon>
    </lineage>
</organism>
<dbReference type="GO" id="GO:0009055">
    <property type="term" value="F:electron transfer activity"/>
    <property type="evidence" value="ECO:0007669"/>
    <property type="project" value="InterPro"/>
</dbReference>
<dbReference type="InterPro" id="IPR001308">
    <property type="entry name" value="ETF_a/FixB"/>
</dbReference>
<dbReference type="Gene3D" id="3.40.50.1220">
    <property type="entry name" value="TPP-binding domain"/>
    <property type="match status" value="1"/>
</dbReference>
<dbReference type="Pfam" id="PF00766">
    <property type="entry name" value="ETF_alpha"/>
    <property type="match status" value="1"/>
</dbReference>
<evidence type="ECO:0000259" key="9">
    <source>
        <dbReference type="SMART" id="SM00893"/>
    </source>
</evidence>
<comment type="cofactor">
    <cofactor evidence="8">
        <name>FAD</name>
        <dbReference type="ChEBI" id="CHEBI:57692"/>
    </cofactor>
    <text evidence="8">Binds 1 FAD per dimer.</text>
</comment>
<keyword evidence="11" id="KW-1185">Reference proteome</keyword>
<evidence type="ECO:0000313" key="10">
    <source>
        <dbReference type="EMBL" id="RJN32179.1"/>
    </source>
</evidence>
<feature type="binding site" evidence="8">
    <location>
        <position position="213"/>
    </location>
    <ligand>
        <name>FAD</name>
        <dbReference type="ChEBI" id="CHEBI:57692"/>
    </ligand>
</feature>
<dbReference type="EMBL" id="QYZP01000002">
    <property type="protein sequence ID" value="RJN32179.1"/>
    <property type="molecule type" value="Genomic_DNA"/>
</dbReference>
<dbReference type="GO" id="GO:0050660">
    <property type="term" value="F:flavin adenine dinucleotide binding"/>
    <property type="evidence" value="ECO:0007669"/>
    <property type="project" value="InterPro"/>
</dbReference>
<evidence type="ECO:0000256" key="2">
    <source>
        <dbReference type="ARBA" id="ARBA00011355"/>
    </source>
</evidence>
<dbReference type="Pfam" id="PF01012">
    <property type="entry name" value="ETF"/>
    <property type="match status" value="1"/>
</dbReference>
<name>A0A3A4G229_9MICC</name>
<feature type="domain" description="Electron transfer flavoprotein alpha/beta-subunit N-terminal" evidence="9">
    <location>
        <begin position="8"/>
        <end position="189"/>
    </location>
</feature>
<feature type="binding site" evidence="8">
    <location>
        <begin position="252"/>
        <end position="256"/>
    </location>
    <ligand>
        <name>FAD</name>
        <dbReference type="ChEBI" id="CHEBI:57692"/>
    </ligand>
</feature>
<evidence type="ECO:0000256" key="3">
    <source>
        <dbReference type="ARBA" id="ARBA00022448"/>
    </source>
</evidence>
<gene>
    <name evidence="10" type="ORF">D3250_08910</name>
</gene>
<comment type="function">
    <text evidence="7">The electron transfer flavoprotein serves as a specific electron acceptor for other dehydrogenases. It transfers the electrons to the main respiratory chain via ETF-ubiquinone oxidoreductase (ETF dehydrogenase).</text>
</comment>
<dbReference type="PANTHER" id="PTHR43153:SF1">
    <property type="entry name" value="ELECTRON TRANSFER FLAVOPROTEIN SUBUNIT ALPHA, MITOCHONDRIAL"/>
    <property type="match status" value="1"/>
</dbReference>
<evidence type="ECO:0000313" key="11">
    <source>
        <dbReference type="Proteomes" id="UP000266615"/>
    </source>
</evidence>
<evidence type="ECO:0000256" key="7">
    <source>
        <dbReference type="ARBA" id="ARBA00025649"/>
    </source>
</evidence>
<dbReference type="PIRSF" id="PIRSF000089">
    <property type="entry name" value="Electra_flavoP_a"/>
    <property type="match status" value="1"/>
</dbReference>
<evidence type="ECO:0000256" key="8">
    <source>
        <dbReference type="PIRSR" id="PIRSR000089-1"/>
    </source>
</evidence>
<feature type="binding site" evidence="8">
    <location>
        <position position="290"/>
    </location>
    <ligand>
        <name>FAD</name>
        <dbReference type="ChEBI" id="CHEBI:57692"/>
    </ligand>
</feature>
<evidence type="ECO:0000256" key="1">
    <source>
        <dbReference type="ARBA" id="ARBA00005817"/>
    </source>
</evidence>
<feature type="binding site" evidence="8">
    <location>
        <begin position="269"/>
        <end position="276"/>
    </location>
    <ligand>
        <name>FAD</name>
        <dbReference type="ChEBI" id="CHEBI:57692"/>
    </ligand>
</feature>
<dbReference type="SUPFAM" id="SSF52402">
    <property type="entry name" value="Adenine nucleotide alpha hydrolases-like"/>
    <property type="match status" value="1"/>
</dbReference>
<protein>
    <submittedName>
        <fullName evidence="10">Electron transfer flavoprotein subunit alpha/FixB family protein</fullName>
    </submittedName>
</protein>
<reference evidence="10 11" key="1">
    <citation type="submission" date="2018-09" db="EMBL/GenBank/DDBJ databases">
        <title>Nesterenkonia natronophila sp. nov., an alkaliphilic actinobacteriume isolated from a soda lake, and emended description of the genus Nesterenkonia.</title>
        <authorList>
            <person name="Menes R.J."/>
            <person name="Iriarte A."/>
        </authorList>
    </citation>
    <scope>NUCLEOTIDE SEQUENCE [LARGE SCALE GENOMIC DNA]</scope>
    <source>
        <strain evidence="10 11">M8</strain>
    </source>
</reference>
<dbReference type="PROSITE" id="PS00696">
    <property type="entry name" value="ETF_ALPHA"/>
    <property type="match status" value="1"/>
</dbReference>
<proteinExistence type="inferred from homology"/>
<keyword evidence="4" id="KW-0285">Flavoprotein</keyword>
<keyword evidence="6" id="KW-0249">Electron transport</keyword>
<keyword evidence="3" id="KW-0813">Transport</keyword>
<dbReference type="InterPro" id="IPR014731">
    <property type="entry name" value="ETF_asu_C"/>
</dbReference>
<dbReference type="GO" id="GO:0033539">
    <property type="term" value="P:fatty acid beta-oxidation using acyl-CoA dehydrogenase"/>
    <property type="evidence" value="ECO:0007669"/>
    <property type="project" value="TreeGrafter"/>
</dbReference>
<comment type="caution">
    <text evidence="10">The sequence shown here is derived from an EMBL/GenBank/DDBJ whole genome shotgun (WGS) entry which is preliminary data.</text>
</comment>
<dbReference type="SMART" id="SM00893">
    <property type="entry name" value="ETF"/>
    <property type="match status" value="1"/>
</dbReference>
<dbReference type="InterPro" id="IPR018206">
    <property type="entry name" value="ETF_asu_C_CS"/>
</dbReference>
<accession>A0A3A4G229</accession>
<comment type="subunit">
    <text evidence="2">Heterodimer of an alpha and a beta subunit.</text>
</comment>
<dbReference type="PANTHER" id="PTHR43153">
    <property type="entry name" value="ELECTRON TRANSFER FLAVOPROTEIN ALPHA"/>
    <property type="match status" value="1"/>
</dbReference>
<dbReference type="InterPro" id="IPR029035">
    <property type="entry name" value="DHS-like_NAD/FAD-binding_dom"/>
</dbReference>
<dbReference type="FunFam" id="3.40.50.1220:FF:000001">
    <property type="entry name" value="Electron transfer flavoprotein, alpha subunit"/>
    <property type="match status" value="1"/>
</dbReference>
<dbReference type="RefSeq" id="WP_119902968.1">
    <property type="nucleotide sequence ID" value="NZ_QYZP01000002.1"/>
</dbReference>
<comment type="similarity">
    <text evidence="1">Belongs to the ETF alpha-subunit/FixB family.</text>
</comment>
<dbReference type="InterPro" id="IPR014729">
    <property type="entry name" value="Rossmann-like_a/b/a_fold"/>
</dbReference>
<evidence type="ECO:0000256" key="6">
    <source>
        <dbReference type="ARBA" id="ARBA00022982"/>
    </source>
</evidence>
<sequence length="325" mass="33029">MAEQKILTYLPVLPSGELMGSAAELLGAAAQLGTPVGVIVTTPGVSQAAAESAGELGAATVYVAEHEAVGTTLTEPTVNVFTTAWESVSPEAVLVPNDIDGRDLAARLSVRTHSAIAADVVGVHRDEEGIVAHHSVYGSTFTTESATTHGTLIVTLREGAVDHRGQAVTPEIHRVELGELSPHAASITEFSASAEASTRPDLRGAPTVVSGGRGLGSAEGFALAEQLADALGAGLGASRAAVDAGYAPHSLQVGQTGVTVAPDLYIALGISGAVQHLAGMQTAKTVVAINKDPEAPIFDIADMGIVGDVFEVVPQLIETLKGQNS</sequence>
<dbReference type="AlphaFoldDB" id="A0A3A4G229"/>